<dbReference type="InterPro" id="IPR008920">
    <property type="entry name" value="TF_FadR/GntR_C"/>
</dbReference>
<dbReference type="EMBL" id="CAJB01000125">
    <property type="protein sequence ID" value="CCH77657.1"/>
    <property type="molecule type" value="Genomic_DNA"/>
</dbReference>
<sequence>MTRLRQRVDVLASARTRSERRRADAQLWLEVAAAAQSSTLAREELGLQARLGDLLWFGCDDADHARAVAQRGRLVTAIASGSGARARALVDRTVDVDTERLVALRLRLYREAP</sequence>
<accession>A0A077LXM1</accession>
<protein>
    <submittedName>
        <fullName evidence="4">Uncharacterized protein</fullName>
    </submittedName>
</protein>
<keyword evidence="1" id="KW-0805">Transcription regulation</keyword>
<evidence type="ECO:0000256" key="2">
    <source>
        <dbReference type="ARBA" id="ARBA00023125"/>
    </source>
</evidence>
<evidence type="ECO:0000256" key="3">
    <source>
        <dbReference type="ARBA" id="ARBA00023163"/>
    </source>
</evidence>
<evidence type="ECO:0000313" key="4">
    <source>
        <dbReference type="EMBL" id="CCH77657.1"/>
    </source>
</evidence>
<organism evidence="4 5">
    <name type="scientific">Nostocoides japonicum T1-X7</name>
    <dbReference type="NCBI Taxonomy" id="1194083"/>
    <lineage>
        <taxon>Bacteria</taxon>
        <taxon>Bacillati</taxon>
        <taxon>Actinomycetota</taxon>
        <taxon>Actinomycetes</taxon>
        <taxon>Micrococcales</taxon>
        <taxon>Intrasporangiaceae</taxon>
        <taxon>Nostocoides</taxon>
    </lineage>
</organism>
<name>A0A077LXM1_9MICO</name>
<keyword evidence="5" id="KW-1185">Reference proteome</keyword>
<reference evidence="4 5" key="1">
    <citation type="journal article" date="2013" name="ISME J.">
        <title>A metabolic model for members of the genus Tetrasphaera involved in enhanced biological phosphorus removal.</title>
        <authorList>
            <person name="Kristiansen R."/>
            <person name="Nguyen H.T.T."/>
            <person name="Saunders A.M."/>
            <person name="Nielsen J.L."/>
            <person name="Wimmer R."/>
            <person name="Le V.Q."/>
            <person name="McIlroy S.J."/>
            <person name="Petrovski S."/>
            <person name="Seviour R.J."/>
            <person name="Calteau A."/>
            <person name="Nielsen K.L."/>
            <person name="Nielsen P.H."/>
        </authorList>
    </citation>
    <scope>NUCLEOTIDE SEQUENCE [LARGE SCALE GENOMIC DNA]</scope>
    <source>
        <strain evidence="4 5">T1-X7</strain>
    </source>
</reference>
<dbReference type="AlphaFoldDB" id="A0A077LXM1"/>
<dbReference type="SUPFAM" id="SSF48008">
    <property type="entry name" value="GntR ligand-binding domain-like"/>
    <property type="match status" value="1"/>
</dbReference>
<gene>
    <name evidence="4" type="ORF">BN12_2100001</name>
</gene>
<comment type="caution">
    <text evidence="4">The sequence shown here is derived from an EMBL/GenBank/DDBJ whole genome shotgun (WGS) entry which is preliminary data.</text>
</comment>
<keyword evidence="2" id="KW-0238">DNA-binding</keyword>
<evidence type="ECO:0000256" key="1">
    <source>
        <dbReference type="ARBA" id="ARBA00023015"/>
    </source>
</evidence>
<dbReference type="Proteomes" id="UP000035721">
    <property type="component" value="Unassembled WGS sequence"/>
</dbReference>
<dbReference type="STRING" id="1194083.BN12_2100001"/>
<dbReference type="GO" id="GO:0003677">
    <property type="term" value="F:DNA binding"/>
    <property type="evidence" value="ECO:0007669"/>
    <property type="project" value="UniProtKB-KW"/>
</dbReference>
<proteinExistence type="predicted"/>
<keyword evidence="3" id="KW-0804">Transcription</keyword>
<evidence type="ECO:0000313" key="5">
    <source>
        <dbReference type="Proteomes" id="UP000035721"/>
    </source>
</evidence>